<comment type="caution">
    <text evidence="14">The sequence shown here is derived from an EMBL/GenBank/DDBJ whole genome shotgun (WGS) entry which is preliminary data.</text>
</comment>
<keyword evidence="6 13" id="KW-1133">Transmembrane helix</keyword>
<feature type="transmembrane region" description="Helical" evidence="13">
    <location>
        <begin position="831"/>
        <end position="849"/>
    </location>
</feature>
<evidence type="ECO:0000256" key="9">
    <source>
        <dbReference type="ARBA" id="ARBA00066964"/>
    </source>
</evidence>
<dbReference type="PANTHER" id="PTHR43867">
    <property type="entry name" value="CELLULOSE SYNTHASE CATALYTIC SUBUNIT A [UDP-FORMING]"/>
    <property type="match status" value="1"/>
</dbReference>
<dbReference type="GO" id="GO:0016758">
    <property type="term" value="F:hexosyltransferase activity"/>
    <property type="evidence" value="ECO:0007669"/>
    <property type="project" value="TreeGrafter"/>
</dbReference>
<reference evidence="14 15" key="1">
    <citation type="submission" date="2018-07" db="EMBL/GenBank/DDBJ databases">
        <title>Genomic Encyclopedia of Type Strains, Phase IV (KMG-IV): sequencing the most valuable type-strain genomes for metagenomic binning, comparative biology and taxonomic classification.</title>
        <authorList>
            <person name="Goeker M."/>
        </authorList>
    </citation>
    <scope>NUCLEOTIDE SEQUENCE [LARGE SCALE GENOMIC DNA]</scope>
    <source>
        <strain evidence="14 15">DSM 26407</strain>
    </source>
</reference>
<dbReference type="AlphaFoldDB" id="A0A369C0Z8"/>
<dbReference type="Gene3D" id="3.20.20.80">
    <property type="entry name" value="Glycosidases"/>
    <property type="match status" value="1"/>
</dbReference>
<evidence type="ECO:0000256" key="3">
    <source>
        <dbReference type="ARBA" id="ARBA00022679"/>
    </source>
</evidence>
<dbReference type="FunFam" id="3.90.550.10:FF:000164">
    <property type="entry name" value="Beta-(1-3)-glucosyl transferase"/>
    <property type="match status" value="1"/>
</dbReference>
<dbReference type="InterPro" id="IPR029044">
    <property type="entry name" value="Nucleotide-diphossugar_trans"/>
</dbReference>
<feature type="transmembrane region" description="Helical" evidence="13">
    <location>
        <begin position="372"/>
        <end position="390"/>
    </location>
</feature>
<dbReference type="EC" id="2.4.1.336" evidence="9"/>
<dbReference type="EMBL" id="QPJY01000009">
    <property type="protein sequence ID" value="RCX26486.1"/>
    <property type="molecule type" value="Genomic_DNA"/>
</dbReference>
<organism evidence="14 15">
    <name type="scientific">Thioalbus denitrificans</name>
    <dbReference type="NCBI Taxonomy" id="547122"/>
    <lineage>
        <taxon>Bacteria</taxon>
        <taxon>Pseudomonadati</taxon>
        <taxon>Pseudomonadota</taxon>
        <taxon>Gammaproteobacteria</taxon>
        <taxon>Chromatiales</taxon>
        <taxon>Ectothiorhodospiraceae</taxon>
        <taxon>Thioalbus</taxon>
    </lineage>
</organism>
<protein>
    <recommendedName>
        <fullName evidence="10">Beta-monoglucosyldiacylglycerol synthase</fullName>
        <ecNumber evidence="9">2.4.1.336</ecNumber>
    </recommendedName>
    <alternativeName>
        <fullName evidence="11">UDP-glucose:1,2-diacylglycerol 3-beta-D-glucosyltransferase</fullName>
    </alternativeName>
</protein>
<keyword evidence="3" id="KW-0808">Transferase</keyword>
<feature type="transmembrane region" description="Helical" evidence="13">
    <location>
        <begin position="38"/>
        <end position="56"/>
    </location>
</feature>
<name>A0A369C0Z8_9GAMM</name>
<evidence type="ECO:0000256" key="8">
    <source>
        <dbReference type="ARBA" id="ARBA00053004"/>
    </source>
</evidence>
<dbReference type="Gene3D" id="3.90.550.10">
    <property type="entry name" value="Spore Coat Polysaccharide Biosynthesis Protein SpsA, Chain A"/>
    <property type="match status" value="1"/>
</dbReference>
<evidence type="ECO:0000256" key="4">
    <source>
        <dbReference type="ARBA" id="ARBA00022692"/>
    </source>
</evidence>
<feature type="transmembrane region" description="Helical" evidence="13">
    <location>
        <begin position="744"/>
        <end position="769"/>
    </location>
</feature>
<keyword evidence="7 13" id="KW-0472">Membrane</keyword>
<keyword evidence="4 13" id="KW-0812">Transmembrane</keyword>
<dbReference type="InterPro" id="IPR017853">
    <property type="entry name" value="GH"/>
</dbReference>
<evidence type="ECO:0000256" key="2">
    <source>
        <dbReference type="ARBA" id="ARBA00022676"/>
    </source>
</evidence>
<feature type="transmembrane region" description="Helical" evidence="13">
    <location>
        <begin position="402"/>
        <end position="424"/>
    </location>
</feature>
<dbReference type="Proteomes" id="UP000252707">
    <property type="component" value="Unassembled WGS sequence"/>
</dbReference>
<evidence type="ECO:0000256" key="1">
    <source>
        <dbReference type="ARBA" id="ARBA00004141"/>
    </source>
</evidence>
<evidence type="ECO:0000256" key="7">
    <source>
        <dbReference type="ARBA" id="ARBA00023136"/>
    </source>
</evidence>
<evidence type="ECO:0000256" key="10">
    <source>
        <dbReference type="ARBA" id="ARBA00068721"/>
    </source>
</evidence>
<feature type="transmembrane region" description="Helical" evidence="13">
    <location>
        <begin position="855"/>
        <end position="875"/>
    </location>
</feature>
<evidence type="ECO:0000256" key="6">
    <source>
        <dbReference type="ARBA" id="ARBA00022989"/>
    </source>
</evidence>
<dbReference type="SUPFAM" id="SSF51445">
    <property type="entry name" value="(Trans)glycosidases"/>
    <property type="match status" value="1"/>
</dbReference>
<evidence type="ECO:0000256" key="5">
    <source>
        <dbReference type="ARBA" id="ARBA00022842"/>
    </source>
</evidence>
<evidence type="ECO:0000256" key="12">
    <source>
        <dbReference type="SAM" id="MobiDB-lite"/>
    </source>
</evidence>
<evidence type="ECO:0000313" key="14">
    <source>
        <dbReference type="EMBL" id="RCX26486.1"/>
    </source>
</evidence>
<feature type="region of interest" description="Disordered" evidence="12">
    <location>
        <begin position="1"/>
        <end position="20"/>
    </location>
</feature>
<comment type="catalytic activity">
    <reaction evidence="8">
        <text>a 1,2-diacyl-sn-glycerol + UDP-alpha-D-glucose = a 1,2-diacyl-3-O-(beta-D-glucopyranosyl)-sn-glycerol + UDP + H(+)</text>
        <dbReference type="Rhea" id="RHEA:17285"/>
        <dbReference type="ChEBI" id="CHEBI:15378"/>
        <dbReference type="ChEBI" id="CHEBI:17815"/>
        <dbReference type="ChEBI" id="CHEBI:58223"/>
        <dbReference type="ChEBI" id="CHEBI:58885"/>
        <dbReference type="ChEBI" id="CHEBI:75799"/>
        <dbReference type="EC" id="2.4.1.336"/>
    </reaction>
</comment>
<keyword evidence="2" id="KW-0328">Glycosyltransferase</keyword>
<dbReference type="PANTHER" id="PTHR43867:SF4">
    <property type="entry name" value="BETA-(1-3)-GLUCOSYL TRANSFERASE"/>
    <property type="match status" value="1"/>
</dbReference>
<evidence type="ECO:0000256" key="13">
    <source>
        <dbReference type="SAM" id="Phobius"/>
    </source>
</evidence>
<comment type="subcellular location">
    <subcellularLocation>
        <location evidence="1">Membrane</location>
        <topology evidence="1">Multi-pass membrane protein</topology>
    </subcellularLocation>
</comment>
<evidence type="ECO:0000313" key="15">
    <source>
        <dbReference type="Proteomes" id="UP000252707"/>
    </source>
</evidence>
<accession>A0A369C0Z8</accession>
<proteinExistence type="predicted"/>
<keyword evidence="5" id="KW-0460">Magnesium</keyword>
<sequence>MRRSIGVPAPGTTRAGPAPPGRGIILASMGNVIKRKSTLFLVLLVVFANLGLWAAINWPAQAPAWSGPIKGVSFSPYRPGQDPQAGRYPGVEEMDADLARVAGMVRKVRTYSSIDGFENIPRLAEKYDLAVTAGAWLDKRGERNEREIVNLIRNARTYRNIDRVIVGNESVLRADLTVPELIRYLRQVKRAVNVPVSTAEPWHVWHDHPELAREVDYIAVHILPYWEGVPRADALDHVMMRYRDLRRAFPGKPILIAEVGWPSAGHRFGGAEPSRVDQAEFVRGFLNLAARERLDYFVMEVFDQGWKRGLEGEVGAHWGLLDVEREQKFPFTGPVAEYPHWQFQALLATLLALLPMIWFLWRWHNIANAGRLVFTLLIQVAVSLLIWTLFMPANIEIGKLGLLIWGVLLPAQLALMLVVLINGFELTELLWRKRLKLRFPDSELRRTEKLPMVSLHLAIYNEPPELVIQTLDSLAALNYPDFEVLVIDNNTRDAAVWLPVKAHCERLGPRFRFFTLGQWKGFKAGALNFALGQTDPRAEVIGVVDSDYEVRSDWLRRLAPYFRRPQVGFVQAPQDHRAWELDRFKEMINWEYAGFFHIGMVHRAQRNAIIQHGTMTLIRRRALERVGGWSEWCICEDAELGLRLMQDGYESVYVNEPFGKGLTPDSFTGYKKQRFRWVYGAVQILKSHWHELLPWHEGGLTLAQRYHFAAGWLPWFGDGLHLVFSTLALAWTAGLVLLPRYFDFPLAAFLVPTLGMFAFKVLHSLWLYAARVRCSRRQRLGAAVAGMALTHTIARGVIKGLLTNNAPFFRTPKSEDKPALMAGLAMAAEELTMLGLLWGGCIAVLAVYGPNHPEALLWATVLAVQSLPYVAALALSMANAFPAQVPIGLPAPEARKARAPMPATITRTTA</sequence>
<feature type="transmembrane region" description="Helical" evidence="13">
    <location>
        <begin position="341"/>
        <end position="360"/>
    </location>
</feature>
<evidence type="ECO:0000256" key="11">
    <source>
        <dbReference type="ARBA" id="ARBA00078564"/>
    </source>
</evidence>
<dbReference type="Pfam" id="PF13641">
    <property type="entry name" value="Glyco_tranf_2_3"/>
    <property type="match status" value="1"/>
</dbReference>
<feature type="transmembrane region" description="Helical" evidence="13">
    <location>
        <begin position="715"/>
        <end position="738"/>
    </location>
</feature>
<dbReference type="InterPro" id="IPR050321">
    <property type="entry name" value="Glycosyltr_2/OpgH_subfam"/>
</dbReference>
<dbReference type="GO" id="GO:0005886">
    <property type="term" value="C:plasma membrane"/>
    <property type="evidence" value="ECO:0007669"/>
    <property type="project" value="TreeGrafter"/>
</dbReference>
<gene>
    <name evidence="14" type="ORF">DFQ59_10915</name>
</gene>
<keyword evidence="15" id="KW-1185">Reference proteome</keyword>
<dbReference type="SUPFAM" id="SSF53448">
    <property type="entry name" value="Nucleotide-diphospho-sugar transferases"/>
    <property type="match status" value="1"/>
</dbReference>